<organism evidence="2 3">
    <name type="scientific">Podila minutissima</name>
    <dbReference type="NCBI Taxonomy" id="64525"/>
    <lineage>
        <taxon>Eukaryota</taxon>
        <taxon>Fungi</taxon>
        <taxon>Fungi incertae sedis</taxon>
        <taxon>Mucoromycota</taxon>
        <taxon>Mortierellomycotina</taxon>
        <taxon>Mortierellomycetes</taxon>
        <taxon>Mortierellales</taxon>
        <taxon>Mortierellaceae</taxon>
        <taxon>Podila</taxon>
    </lineage>
</organism>
<dbReference type="AlphaFoldDB" id="A0A9P5VQU5"/>
<comment type="caution">
    <text evidence="2">The sequence shown here is derived from an EMBL/GenBank/DDBJ whole genome shotgun (WGS) entry which is preliminary data.</text>
</comment>
<sequence>MSRNNNNNNDFGGPDTSHSSSNRSAAPLAISIPRRGSLSSFALATSPRAFASAGNPFLNPISPTFPPTSSSIPHPAFGATPPTNLSTNIPTTSSPPPGPGIRGRRFSMGFNPHSQIIPSSQDNPHGSSTTGATTAGGLFRKFSIGGGGGGGFADKNSTEDMHQPQPQQAPHSSIFATLKANRHKDLSSEQQHKQDHLTTVQHLKSPASQDKNSRSNSPMRSLILNGQMLD</sequence>
<feature type="compositionally biased region" description="Low complexity" evidence="1">
    <location>
        <begin position="67"/>
        <end position="92"/>
    </location>
</feature>
<reference evidence="2" key="1">
    <citation type="journal article" date="2020" name="Fungal Divers.">
        <title>Resolving the Mortierellaceae phylogeny through synthesis of multi-gene phylogenetics and phylogenomics.</title>
        <authorList>
            <person name="Vandepol N."/>
            <person name="Liber J."/>
            <person name="Desiro A."/>
            <person name="Na H."/>
            <person name="Kennedy M."/>
            <person name="Barry K."/>
            <person name="Grigoriev I.V."/>
            <person name="Miller A.N."/>
            <person name="O'Donnell K."/>
            <person name="Stajich J.E."/>
            <person name="Bonito G."/>
        </authorList>
    </citation>
    <scope>NUCLEOTIDE SEQUENCE</scope>
    <source>
        <strain evidence="2">NVP1</strain>
    </source>
</reference>
<feature type="region of interest" description="Disordered" evidence="1">
    <location>
        <begin position="65"/>
        <end position="230"/>
    </location>
</feature>
<evidence type="ECO:0000256" key="1">
    <source>
        <dbReference type="SAM" id="MobiDB-lite"/>
    </source>
</evidence>
<name>A0A9P5VQU5_9FUNG</name>
<dbReference type="Proteomes" id="UP000696485">
    <property type="component" value="Unassembled WGS sequence"/>
</dbReference>
<feature type="region of interest" description="Disordered" evidence="1">
    <location>
        <begin position="1"/>
        <end position="28"/>
    </location>
</feature>
<proteinExistence type="predicted"/>
<protein>
    <submittedName>
        <fullName evidence="2">Uncharacterized protein</fullName>
    </submittedName>
</protein>
<feature type="compositionally biased region" description="Low complexity" evidence="1">
    <location>
        <begin position="126"/>
        <end position="137"/>
    </location>
</feature>
<evidence type="ECO:0000313" key="2">
    <source>
        <dbReference type="EMBL" id="KAF9337324.1"/>
    </source>
</evidence>
<dbReference type="EMBL" id="JAAAUY010000030">
    <property type="protein sequence ID" value="KAF9337324.1"/>
    <property type="molecule type" value="Genomic_DNA"/>
</dbReference>
<gene>
    <name evidence="2" type="ORF">BG006_005341</name>
</gene>
<feature type="compositionally biased region" description="Basic and acidic residues" evidence="1">
    <location>
        <begin position="183"/>
        <end position="196"/>
    </location>
</feature>
<evidence type="ECO:0000313" key="3">
    <source>
        <dbReference type="Proteomes" id="UP000696485"/>
    </source>
</evidence>
<keyword evidence="3" id="KW-1185">Reference proteome</keyword>
<accession>A0A9P5VQU5</accession>
<feature type="compositionally biased region" description="Polar residues" evidence="1">
    <location>
        <begin position="197"/>
        <end position="219"/>
    </location>
</feature>
<feature type="compositionally biased region" description="Polar residues" evidence="1">
    <location>
        <begin position="112"/>
        <end position="125"/>
    </location>
</feature>